<dbReference type="GO" id="GO:0020037">
    <property type="term" value="F:heme binding"/>
    <property type="evidence" value="ECO:0007669"/>
    <property type="project" value="InterPro"/>
</dbReference>
<evidence type="ECO:0000256" key="1">
    <source>
        <dbReference type="ARBA" id="ARBA00001971"/>
    </source>
</evidence>
<dbReference type="AlphaFoldDB" id="A0AAN6JNJ4"/>
<keyword evidence="6" id="KW-0349">Heme</keyword>
<evidence type="ECO:0000256" key="3">
    <source>
        <dbReference type="ARBA" id="ARBA00022723"/>
    </source>
</evidence>
<keyword evidence="5 6" id="KW-0408">Iron</keyword>
<comment type="caution">
    <text evidence="8">The sequence shown here is derived from an EMBL/GenBank/DDBJ whole genome shotgun (WGS) entry which is preliminary data.</text>
</comment>
<dbReference type="GO" id="GO:0004497">
    <property type="term" value="F:monooxygenase activity"/>
    <property type="evidence" value="ECO:0007669"/>
    <property type="project" value="InterPro"/>
</dbReference>
<accession>A0AAN6JNJ4</accession>
<dbReference type="GO" id="GO:0016705">
    <property type="term" value="F:oxidoreductase activity, acting on paired donors, with incorporation or reduction of molecular oxygen"/>
    <property type="evidence" value="ECO:0007669"/>
    <property type="project" value="InterPro"/>
</dbReference>
<feature type="compositionally biased region" description="Acidic residues" evidence="7">
    <location>
        <begin position="619"/>
        <end position="635"/>
    </location>
</feature>
<evidence type="ECO:0000313" key="9">
    <source>
        <dbReference type="Proteomes" id="UP001176521"/>
    </source>
</evidence>
<protein>
    <recommendedName>
        <fullName evidence="10">Cytochrome P450</fullName>
    </recommendedName>
</protein>
<comment type="similarity">
    <text evidence="2">Belongs to the cytochrome P450 family.</text>
</comment>
<dbReference type="GO" id="GO:0005506">
    <property type="term" value="F:iron ion binding"/>
    <property type="evidence" value="ECO:0007669"/>
    <property type="project" value="InterPro"/>
</dbReference>
<evidence type="ECO:0000313" key="8">
    <source>
        <dbReference type="EMBL" id="KAK0538192.1"/>
    </source>
</evidence>
<dbReference type="SUPFAM" id="SSF48264">
    <property type="entry name" value="Cytochrome P450"/>
    <property type="match status" value="2"/>
</dbReference>
<dbReference type="Pfam" id="PF00067">
    <property type="entry name" value="p450"/>
    <property type="match status" value="3"/>
</dbReference>
<evidence type="ECO:0008006" key="10">
    <source>
        <dbReference type="Google" id="ProtNLM"/>
    </source>
</evidence>
<evidence type="ECO:0000256" key="2">
    <source>
        <dbReference type="ARBA" id="ARBA00010617"/>
    </source>
</evidence>
<keyword evidence="3 6" id="KW-0479">Metal-binding</keyword>
<dbReference type="Proteomes" id="UP001176521">
    <property type="component" value="Unassembled WGS sequence"/>
</dbReference>
<dbReference type="PANTHER" id="PTHR24305">
    <property type="entry name" value="CYTOCHROME P450"/>
    <property type="match status" value="1"/>
</dbReference>
<evidence type="ECO:0000256" key="6">
    <source>
        <dbReference type="PIRSR" id="PIRSR602401-1"/>
    </source>
</evidence>
<dbReference type="InterPro" id="IPR002401">
    <property type="entry name" value="Cyt_P450_E_grp-I"/>
</dbReference>
<proteinExistence type="inferred from homology"/>
<dbReference type="InterPro" id="IPR017972">
    <property type="entry name" value="Cyt_P450_CS"/>
</dbReference>
<dbReference type="PANTHER" id="PTHR24305:SF166">
    <property type="entry name" value="CYTOCHROME P450 12A4, MITOCHONDRIAL-RELATED"/>
    <property type="match status" value="1"/>
</dbReference>
<reference evidence="8" key="1">
    <citation type="journal article" date="2023" name="PhytoFront">
        <title>Draft Genome Resources of Seven Strains of Tilletia horrida, Causal Agent of Kernel Smut of Rice.</title>
        <authorList>
            <person name="Khanal S."/>
            <person name="Antony Babu S."/>
            <person name="Zhou X.G."/>
        </authorList>
    </citation>
    <scope>NUCLEOTIDE SEQUENCE</scope>
    <source>
        <strain evidence="8">TX3</strain>
    </source>
</reference>
<sequence length="763" mass="82762">MLTHLDYLPPTVPPLHRRRLLSIPTPYQQEQGTMAPSALFLQLQLGQQPESASSSSLSSSSSAPSASYFRSNLSSLGLTEVSWSTLASLTVLAIVLLFSSRFLLSVRKIYNAPLAVSHLRGPPIKHWFLGSYSKRELSGGKFTHRVLADIKKYGHVHGSVLLGRRPHIVVADSKVATKVLMQALYPKVPSSLAFMRRHVGRGLLGEEGEAHRRQRKIAAPAFTQAAVNAMHGTIKEKSLSLVDRINRMLDSAETGQPTSDGLLINCSKHFNKMALDIIGSVGFGYEFNALYEDCRTPLDDAFAALMASMSTGTRYAMLRGRFGAPVERVGRLFRVREQVELDLAMRTVQNVSRVLVARAKAQVLKNSSTASVAAADDSQGEKDATGPSRSSEASSSATSSSSSPTTSTTAATSSSIGSEQRRSDGTGGRRVSSADVAFGLRTHSDLLSLMVRANMSADLKPSQRLSDAELRGMVPAMLSAGHETASTALSWACHALTQQGHGLEVQRRLRAELLESGTAWQEDAASLHALPYLDAVVRETLRLHSPIRGLRRLVPHDDVLPLSAPIRLQDGTETKELLVKKGTVLFFSLIAINTDDAVWGDGMRFRPERWLDESHEYSDLDSDADADDADMDGESVELGLGLRPGDEAATSGARPRREAEQYAQRREPGLKNVWSSILSFGMGPTSCIGMRVALMEIKAGLAALLSNFELLPAHLPGEAPVDVDYLIQIVAHPVVKGREKEGTQVPIRIRRLPGVPPTPSILL</sequence>
<feature type="compositionally biased region" description="Low complexity" evidence="7">
    <location>
        <begin position="368"/>
        <end position="377"/>
    </location>
</feature>
<dbReference type="InterPro" id="IPR050121">
    <property type="entry name" value="Cytochrome_P450_monoxygenase"/>
</dbReference>
<organism evidence="8 9">
    <name type="scientific">Tilletia horrida</name>
    <dbReference type="NCBI Taxonomy" id="155126"/>
    <lineage>
        <taxon>Eukaryota</taxon>
        <taxon>Fungi</taxon>
        <taxon>Dikarya</taxon>
        <taxon>Basidiomycota</taxon>
        <taxon>Ustilaginomycotina</taxon>
        <taxon>Exobasidiomycetes</taxon>
        <taxon>Tilletiales</taxon>
        <taxon>Tilletiaceae</taxon>
        <taxon>Tilletia</taxon>
    </lineage>
</organism>
<name>A0AAN6JNJ4_9BASI</name>
<feature type="compositionally biased region" description="Low complexity" evidence="7">
    <location>
        <begin position="385"/>
        <end position="418"/>
    </location>
</feature>
<dbReference type="EMBL" id="JAPDMQ010000048">
    <property type="protein sequence ID" value="KAK0538192.1"/>
    <property type="molecule type" value="Genomic_DNA"/>
</dbReference>
<keyword evidence="4" id="KW-0560">Oxidoreductase</keyword>
<dbReference type="InterPro" id="IPR036396">
    <property type="entry name" value="Cyt_P450_sf"/>
</dbReference>
<dbReference type="PROSITE" id="PS00086">
    <property type="entry name" value="CYTOCHROME_P450"/>
    <property type="match status" value="1"/>
</dbReference>
<dbReference type="Gene3D" id="1.10.630.10">
    <property type="entry name" value="Cytochrome P450"/>
    <property type="match status" value="1"/>
</dbReference>
<gene>
    <name evidence="8" type="ORF">OC842_001374</name>
</gene>
<evidence type="ECO:0000256" key="5">
    <source>
        <dbReference type="ARBA" id="ARBA00023004"/>
    </source>
</evidence>
<evidence type="ECO:0000256" key="4">
    <source>
        <dbReference type="ARBA" id="ARBA00023002"/>
    </source>
</evidence>
<feature type="region of interest" description="Disordered" evidence="7">
    <location>
        <begin position="616"/>
        <end position="664"/>
    </location>
</feature>
<comment type="cofactor">
    <cofactor evidence="1 6">
        <name>heme</name>
        <dbReference type="ChEBI" id="CHEBI:30413"/>
    </cofactor>
</comment>
<feature type="binding site" description="axial binding residue" evidence="6">
    <location>
        <position position="687"/>
    </location>
    <ligand>
        <name>heme</name>
        <dbReference type="ChEBI" id="CHEBI:30413"/>
    </ligand>
    <ligandPart>
        <name>Fe</name>
        <dbReference type="ChEBI" id="CHEBI:18248"/>
    </ligandPart>
</feature>
<evidence type="ECO:0000256" key="7">
    <source>
        <dbReference type="SAM" id="MobiDB-lite"/>
    </source>
</evidence>
<feature type="compositionally biased region" description="Basic and acidic residues" evidence="7">
    <location>
        <begin position="655"/>
        <end position="664"/>
    </location>
</feature>
<feature type="region of interest" description="Disordered" evidence="7">
    <location>
        <begin position="368"/>
        <end position="431"/>
    </location>
</feature>
<dbReference type="PRINTS" id="PR00385">
    <property type="entry name" value="P450"/>
</dbReference>
<dbReference type="InterPro" id="IPR001128">
    <property type="entry name" value="Cyt_P450"/>
</dbReference>
<dbReference type="PRINTS" id="PR00463">
    <property type="entry name" value="EP450I"/>
</dbReference>
<keyword evidence="9" id="KW-1185">Reference proteome</keyword>